<dbReference type="OMA" id="SMATHIK"/>
<dbReference type="SUPFAM" id="SSF51735">
    <property type="entry name" value="NAD(P)-binding Rossmann-fold domains"/>
    <property type="match status" value="1"/>
</dbReference>
<organism evidence="4">
    <name type="scientific">Octopus bimaculoides</name>
    <name type="common">California two-spotted octopus</name>
    <dbReference type="NCBI Taxonomy" id="37653"/>
    <lineage>
        <taxon>Eukaryota</taxon>
        <taxon>Metazoa</taxon>
        <taxon>Spiralia</taxon>
        <taxon>Lophotrochozoa</taxon>
        <taxon>Mollusca</taxon>
        <taxon>Cephalopoda</taxon>
        <taxon>Coleoidea</taxon>
        <taxon>Octopodiformes</taxon>
        <taxon>Octopoda</taxon>
        <taxon>Incirrata</taxon>
        <taxon>Octopodidae</taxon>
        <taxon>Octopus</taxon>
    </lineage>
</organism>
<dbReference type="InterPro" id="IPR036291">
    <property type="entry name" value="NAD(P)-bd_dom_sf"/>
</dbReference>
<dbReference type="OrthoDB" id="191139at2759"/>
<feature type="transmembrane region" description="Helical" evidence="3">
    <location>
        <begin position="6"/>
        <end position="23"/>
    </location>
</feature>
<feature type="transmembrane region" description="Helical" evidence="3">
    <location>
        <begin position="145"/>
        <end position="164"/>
    </location>
</feature>
<gene>
    <name evidence="4" type="ORF">OCBIM_22036904mg</name>
</gene>
<dbReference type="Gene3D" id="3.40.50.720">
    <property type="entry name" value="NAD(P)-binding Rossmann-like Domain"/>
    <property type="match status" value="1"/>
</dbReference>
<accession>A0A0L8GAS0</accession>
<proteinExistence type="inferred from homology"/>
<dbReference type="PANTHER" id="PTHR43157:SF31">
    <property type="entry name" value="PHOSPHATIDYLINOSITOL-GLYCAN BIOSYNTHESIS CLASS F PROTEIN"/>
    <property type="match status" value="1"/>
</dbReference>
<keyword evidence="3" id="KW-1133">Transmembrane helix</keyword>
<keyword evidence="1" id="KW-0560">Oxidoreductase</keyword>
<evidence type="ECO:0000256" key="3">
    <source>
        <dbReference type="SAM" id="Phobius"/>
    </source>
</evidence>
<keyword evidence="3" id="KW-0812">Transmembrane</keyword>
<dbReference type="EMBL" id="KQ422894">
    <property type="protein sequence ID" value="KOF74028.1"/>
    <property type="molecule type" value="Genomic_DNA"/>
</dbReference>
<evidence type="ECO:0000313" key="4">
    <source>
        <dbReference type="EMBL" id="KOF74028.1"/>
    </source>
</evidence>
<dbReference type="Pfam" id="PF00106">
    <property type="entry name" value="adh_short"/>
    <property type="match status" value="2"/>
</dbReference>
<name>A0A0L8GAS0_OCTBM</name>
<dbReference type="PRINTS" id="PR00080">
    <property type="entry name" value="SDRFAMILY"/>
</dbReference>
<keyword evidence="3" id="KW-0472">Membrane</keyword>
<sequence>MPFLVYIALPVAVICLTLYVVRVRRILRFHGGPLVYYSDVTLHGKTVLVTGGNTGIGKETALDLASRGARVIIACRDLVKAENAAKEIRKMTGNESVATVHLDLADLESVKKMSQQILKNETRLDILINNAGIGVKVKECTKQNFDLFFGVNYLGHFLLTYLLLDLLKKSAPSRIINVSSHAHIFVKRLPSFERGDPTGKIKYPQLSGYATSKLANILHAQILAKKLEGTGVTANSLHPGMVKTEILKNNPINSKELLRIEIYRLLFKYMGRSAKDGAKVIIHMAVDKSLENVSGQYFENLSISSGNLSKLAKDLNFAKSLWDISLELCNSELELN</sequence>
<dbReference type="AlphaFoldDB" id="A0A0L8GAS0"/>
<protein>
    <submittedName>
        <fullName evidence="4">Uncharacterized protein</fullName>
    </submittedName>
</protein>
<dbReference type="PRINTS" id="PR00081">
    <property type="entry name" value="GDHRDH"/>
</dbReference>
<dbReference type="STRING" id="37653.A0A0L8GAS0"/>
<dbReference type="PANTHER" id="PTHR43157">
    <property type="entry name" value="PHOSPHATIDYLINOSITOL-GLYCAN BIOSYNTHESIS CLASS F PROTEIN-RELATED"/>
    <property type="match status" value="1"/>
</dbReference>
<evidence type="ECO:0000256" key="1">
    <source>
        <dbReference type="ARBA" id="ARBA00023002"/>
    </source>
</evidence>
<reference evidence="4" key="1">
    <citation type="submission" date="2015-07" db="EMBL/GenBank/DDBJ databases">
        <title>MeaNS - Measles Nucleotide Surveillance Program.</title>
        <authorList>
            <person name="Tran T."/>
            <person name="Druce J."/>
        </authorList>
    </citation>
    <scope>NUCLEOTIDE SEQUENCE</scope>
    <source>
        <strain evidence="4">UCB-OBI-ISO-001</strain>
        <tissue evidence="4">Gonad</tissue>
    </source>
</reference>
<evidence type="ECO:0000256" key="2">
    <source>
        <dbReference type="RuleBase" id="RU000363"/>
    </source>
</evidence>
<dbReference type="GO" id="GO:0016491">
    <property type="term" value="F:oxidoreductase activity"/>
    <property type="evidence" value="ECO:0007669"/>
    <property type="project" value="UniProtKB-KW"/>
</dbReference>
<dbReference type="KEGG" id="obi:106878107"/>
<comment type="similarity">
    <text evidence="2">Belongs to the short-chain dehydrogenases/reductases (SDR) family.</text>
</comment>
<dbReference type="InterPro" id="IPR002347">
    <property type="entry name" value="SDR_fam"/>
</dbReference>